<dbReference type="PANTHER" id="PTHR43591">
    <property type="entry name" value="METHYLTRANSFERASE"/>
    <property type="match status" value="1"/>
</dbReference>
<feature type="region of interest" description="Disordered" evidence="1">
    <location>
        <begin position="1"/>
        <end position="45"/>
    </location>
</feature>
<dbReference type="CDD" id="cd02440">
    <property type="entry name" value="AdoMet_MTases"/>
    <property type="match status" value="1"/>
</dbReference>
<feature type="region of interest" description="Disordered" evidence="1">
    <location>
        <begin position="177"/>
        <end position="205"/>
    </location>
</feature>
<evidence type="ECO:0000313" key="2">
    <source>
        <dbReference type="EMBL" id="KAF2004452.1"/>
    </source>
</evidence>
<sequence length="442" mass="49856">MEEEPPHPDGSVRDHTAAQHKRPRTDSGSSTSAESLKSTRTLQSEDVEFVHENGRVYGNLTNFTPCDQAEQDRLAIQHQVFVLALKGNLATTRITPFTKRILDLGTGPGNWAVAIAQKHPQVEVVGLDMAVWDLETTEAEAGQARVTWELDNLDIWGDERDGDKVDDLTSRLHHYDPFRDPTARIPTNPRGEGSSAHSPTPSTTAFSFDPYKLEQEQSPGWNFTQPFDLIHLRNLKGTFASWEPVYAEIYKNLSPGGHVEIADYELVLPEAINLTQSGIESISSSAQASERDFPSETMRKLYMSMMQASFKSGRPFGTYYMHPSYLSDAGFKDIKTTYVNVPVGQWHSDPEQQRIGKMFLVVVMEGLEPQTLRLLTKWGDAEKVWTAEEVRQTIEIVKEELLHYNKEVERRREAGIKSVDDDESQGWSASFKWVTGRKSKNA</sequence>
<reference evidence="2" key="1">
    <citation type="journal article" date="2020" name="Stud. Mycol.">
        <title>101 Dothideomycetes genomes: a test case for predicting lifestyles and emergence of pathogens.</title>
        <authorList>
            <person name="Haridas S."/>
            <person name="Albert R."/>
            <person name="Binder M."/>
            <person name="Bloem J."/>
            <person name="Labutti K."/>
            <person name="Salamov A."/>
            <person name="Andreopoulos B."/>
            <person name="Baker S."/>
            <person name="Barry K."/>
            <person name="Bills G."/>
            <person name="Bluhm B."/>
            <person name="Cannon C."/>
            <person name="Castanera R."/>
            <person name="Culley D."/>
            <person name="Daum C."/>
            <person name="Ezra D."/>
            <person name="Gonzalez J."/>
            <person name="Henrissat B."/>
            <person name="Kuo A."/>
            <person name="Liang C."/>
            <person name="Lipzen A."/>
            <person name="Lutzoni F."/>
            <person name="Magnuson J."/>
            <person name="Mondo S."/>
            <person name="Nolan M."/>
            <person name="Ohm R."/>
            <person name="Pangilinan J."/>
            <person name="Park H.-J."/>
            <person name="Ramirez L."/>
            <person name="Alfaro M."/>
            <person name="Sun H."/>
            <person name="Tritt A."/>
            <person name="Yoshinaga Y."/>
            <person name="Zwiers L.-H."/>
            <person name="Turgeon B."/>
            <person name="Goodwin S."/>
            <person name="Spatafora J."/>
            <person name="Crous P."/>
            <person name="Grigoriev I."/>
        </authorList>
    </citation>
    <scope>NUCLEOTIDE SEQUENCE</scope>
    <source>
        <strain evidence="2">CBS 123094</strain>
    </source>
</reference>
<feature type="compositionally biased region" description="Polar residues" evidence="1">
    <location>
        <begin position="26"/>
        <end position="44"/>
    </location>
</feature>
<dbReference type="SUPFAM" id="SSF53335">
    <property type="entry name" value="S-adenosyl-L-methionine-dependent methyltransferases"/>
    <property type="match status" value="1"/>
</dbReference>
<feature type="compositionally biased region" description="Low complexity" evidence="1">
    <location>
        <begin position="194"/>
        <end position="205"/>
    </location>
</feature>
<dbReference type="InterPro" id="IPR029063">
    <property type="entry name" value="SAM-dependent_MTases_sf"/>
</dbReference>
<dbReference type="Proteomes" id="UP000799779">
    <property type="component" value="Unassembled WGS sequence"/>
</dbReference>
<dbReference type="EMBL" id="ML977567">
    <property type="protein sequence ID" value="KAF2004452.1"/>
    <property type="molecule type" value="Genomic_DNA"/>
</dbReference>
<dbReference type="Pfam" id="PF13489">
    <property type="entry name" value="Methyltransf_23"/>
    <property type="match status" value="1"/>
</dbReference>
<keyword evidence="3" id="KW-1185">Reference proteome</keyword>
<name>A0A6A5WRY6_9PLEO</name>
<dbReference type="OrthoDB" id="2013972at2759"/>
<evidence type="ECO:0000313" key="3">
    <source>
        <dbReference type="Proteomes" id="UP000799779"/>
    </source>
</evidence>
<dbReference type="AlphaFoldDB" id="A0A6A5WRY6"/>
<evidence type="ECO:0008006" key="4">
    <source>
        <dbReference type="Google" id="ProtNLM"/>
    </source>
</evidence>
<proteinExistence type="predicted"/>
<gene>
    <name evidence="2" type="ORF">P154DRAFT_43885</name>
</gene>
<dbReference type="Gene3D" id="3.40.50.150">
    <property type="entry name" value="Vaccinia Virus protein VP39"/>
    <property type="match status" value="1"/>
</dbReference>
<organism evidence="2 3">
    <name type="scientific">Amniculicola lignicola CBS 123094</name>
    <dbReference type="NCBI Taxonomy" id="1392246"/>
    <lineage>
        <taxon>Eukaryota</taxon>
        <taxon>Fungi</taxon>
        <taxon>Dikarya</taxon>
        <taxon>Ascomycota</taxon>
        <taxon>Pezizomycotina</taxon>
        <taxon>Dothideomycetes</taxon>
        <taxon>Pleosporomycetidae</taxon>
        <taxon>Pleosporales</taxon>
        <taxon>Amniculicolaceae</taxon>
        <taxon>Amniculicola</taxon>
    </lineage>
</organism>
<dbReference type="GO" id="GO:0008168">
    <property type="term" value="F:methyltransferase activity"/>
    <property type="evidence" value="ECO:0007669"/>
    <property type="project" value="TreeGrafter"/>
</dbReference>
<protein>
    <recommendedName>
        <fullName evidence="4">S-adenosyl-L-methionine-dependent methyltransferase</fullName>
    </recommendedName>
</protein>
<accession>A0A6A5WRY6</accession>
<feature type="compositionally biased region" description="Basic and acidic residues" evidence="1">
    <location>
        <begin position="1"/>
        <end position="17"/>
    </location>
</feature>
<dbReference type="PANTHER" id="PTHR43591:SF10">
    <property type="entry name" value="ABC TRANSMEMBRANE TYPE-1 DOMAIN-CONTAINING PROTEIN-RELATED"/>
    <property type="match status" value="1"/>
</dbReference>
<evidence type="ECO:0000256" key="1">
    <source>
        <dbReference type="SAM" id="MobiDB-lite"/>
    </source>
</evidence>